<keyword evidence="4" id="KW-0378">Hydrolase</keyword>
<organism evidence="4 5">
    <name type="scientific">Clohesyomyces aquaticus</name>
    <dbReference type="NCBI Taxonomy" id="1231657"/>
    <lineage>
        <taxon>Eukaryota</taxon>
        <taxon>Fungi</taxon>
        <taxon>Dikarya</taxon>
        <taxon>Ascomycota</taxon>
        <taxon>Pezizomycotina</taxon>
        <taxon>Dothideomycetes</taxon>
        <taxon>Pleosporomycetidae</taxon>
        <taxon>Pleosporales</taxon>
        <taxon>Lindgomycetaceae</taxon>
        <taxon>Clohesyomyces</taxon>
    </lineage>
</organism>
<protein>
    <submittedName>
        <fullName evidence="4">Glycosyl hydrolase catalytic core-domain-containing protein</fullName>
    </submittedName>
</protein>
<dbReference type="InterPro" id="IPR017853">
    <property type="entry name" value="GH"/>
</dbReference>
<dbReference type="PANTHER" id="PTHR34154">
    <property type="entry name" value="ALKALI-SENSITIVE LINKAGE PROTEIN 1"/>
    <property type="match status" value="1"/>
</dbReference>
<evidence type="ECO:0000259" key="3">
    <source>
        <dbReference type="Pfam" id="PF11790"/>
    </source>
</evidence>
<feature type="compositionally biased region" description="Low complexity" evidence="1">
    <location>
        <begin position="224"/>
        <end position="234"/>
    </location>
</feature>
<evidence type="ECO:0000256" key="1">
    <source>
        <dbReference type="SAM" id="MobiDB-lite"/>
    </source>
</evidence>
<dbReference type="Pfam" id="PF11790">
    <property type="entry name" value="Glyco_hydro_cc"/>
    <property type="match status" value="1"/>
</dbReference>
<dbReference type="STRING" id="1231657.A0A1Y1ZQY0"/>
<dbReference type="Proteomes" id="UP000193144">
    <property type="component" value="Unassembled WGS sequence"/>
</dbReference>
<dbReference type="InterPro" id="IPR024655">
    <property type="entry name" value="Asl1_glyco_hydro_catalytic"/>
</dbReference>
<keyword evidence="2" id="KW-0732">Signal</keyword>
<reference evidence="4 5" key="1">
    <citation type="submission" date="2016-07" db="EMBL/GenBank/DDBJ databases">
        <title>Pervasive Adenine N6-methylation of Active Genes in Fungi.</title>
        <authorList>
            <consortium name="DOE Joint Genome Institute"/>
            <person name="Mondo S.J."/>
            <person name="Dannebaum R.O."/>
            <person name="Kuo R.C."/>
            <person name="Labutti K."/>
            <person name="Haridas S."/>
            <person name="Kuo A."/>
            <person name="Salamov A."/>
            <person name="Ahrendt S.R."/>
            <person name="Lipzen A."/>
            <person name="Sullivan W."/>
            <person name="Andreopoulos W.B."/>
            <person name="Clum A."/>
            <person name="Lindquist E."/>
            <person name="Daum C."/>
            <person name="Ramamoorthy G.K."/>
            <person name="Gryganskyi A."/>
            <person name="Culley D."/>
            <person name="Magnuson J.K."/>
            <person name="James T.Y."/>
            <person name="O'Malley M.A."/>
            <person name="Stajich J.E."/>
            <person name="Spatafora J.W."/>
            <person name="Visel A."/>
            <person name="Grigoriev I.V."/>
        </authorList>
    </citation>
    <scope>NUCLEOTIDE SEQUENCE [LARGE SCALE GENOMIC DNA]</scope>
    <source>
        <strain evidence="4 5">CBS 115471</strain>
    </source>
</reference>
<comment type="caution">
    <text evidence="4">The sequence shown here is derived from an EMBL/GenBank/DDBJ whole genome shotgun (WGS) entry which is preliminary data.</text>
</comment>
<feature type="region of interest" description="Disordered" evidence="1">
    <location>
        <begin position="224"/>
        <end position="244"/>
    </location>
</feature>
<dbReference type="GO" id="GO:0016787">
    <property type="term" value="F:hydrolase activity"/>
    <property type="evidence" value="ECO:0007669"/>
    <property type="project" value="UniProtKB-KW"/>
</dbReference>
<evidence type="ECO:0000313" key="4">
    <source>
        <dbReference type="EMBL" id="ORY12628.1"/>
    </source>
</evidence>
<dbReference type="SUPFAM" id="SSF51445">
    <property type="entry name" value="(Trans)glycosidases"/>
    <property type="match status" value="1"/>
</dbReference>
<dbReference type="InterPro" id="IPR053183">
    <property type="entry name" value="ASL1"/>
</dbReference>
<dbReference type="GO" id="GO:0009277">
    <property type="term" value="C:fungal-type cell wall"/>
    <property type="evidence" value="ECO:0007669"/>
    <property type="project" value="TreeGrafter"/>
</dbReference>
<evidence type="ECO:0000313" key="5">
    <source>
        <dbReference type="Proteomes" id="UP000193144"/>
    </source>
</evidence>
<dbReference type="OrthoDB" id="43654at2759"/>
<feature type="chain" id="PRO_5012621175" evidence="2">
    <location>
        <begin position="19"/>
        <end position="480"/>
    </location>
</feature>
<dbReference type="Gene3D" id="3.20.20.80">
    <property type="entry name" value="Glycosidases"/>
    <property type="match status" value="1"/>
</dbReference>
<name>A0A1Y1ZQY0_9PLEO</name>
<keyword evidence="5" id="KW-1185">Reference proteome</keyword>
<dbReference type="PANTHER" id="PTHR34154:SF13">
    <property type="entry name" value="ASL1-LIKE GLYCOSYL HYDROLASE CATALYTIC DOMAIN-CONTAINING PROTEIN"/>
    <property type="match status" value="1"/>
</dbReference>
<sequence>MSPSVKLGLMTLVSAAAAIPHYGGHSKFHHKPSGATGSGAPYPSGGWARNSTALPFGTASGASAKTTTIQETLFSTTTEYRTVYATPATAVSQASVGAANVKTGAAVCGGQETVYVTATNKVTVTVAELPSSSIYTPASSVAEAVSSFVPGPGYSVASSAAPAKVSSSAMPVYSAQKPSSVVISVTIPHKGESTAAPVATSSAYSAPPYSAAPVSSAAPVKSSAAPASSVAPKPSDTPTYSGSKRGLAYNDPSLCSTFGGGKYGFAYNWASNQYGGKLPEGLQYVPMMHNPSQETAEVFLKNVETAVKGGSKAVMGFNEPDHAAQANMSPESACAAWKNYLEPIVSAHPEVTIIGPSVTNGPAPMGLDWLSRFQKSCPEATWHAANIHFYDIYDDKVVDRFISHCEEAAKTFGKPVWVTEFGLNPGSATQEQAADFLSKVMKYMDGSNNVKGYAYFMVGTGENQLNSGNGLSPVGKVYAS</sequence>
<feature type="signal peptide" evidence="2">
    <location>
        <begin position="1"/>
        <end position="18"/>
    </location>
</feature>
<feature type="domain" description="Asl1-like glycosyl hydrolase catalytic" evidence="3">
    <location>
        <begin position="246"/>
        <end position="478"/>
    </location>
</feature>
<evidence type="ECO:0000256" key="2">
    <source>
        <dbReference type="SAM" id="SignalP"/>
    </source>
</evidence>
<dbReference type="GO" id="GO:0071966">
    <property type="term" value="P:fungal-type cell wall polysaccharide metabolic process"/>
    <property type="evidence" value="ECO:0007669"/>
    <property type="project" value="TreeGrafter"/>
</dbReference>
<dbReference type="EMBL" id="MCFA01000049">
    <property type="protein sequence ID" value="ORY12628.1"/>
    <property type="molecule type" value="Genomic_DNA"/>
</dbReference>
<proteinExistence type="predicted"/>
<dbReference type="AlphaFoldDB" id="A0A1Y1ZQY0"/>
<gene>
    <name evidence="4" type="ORF">BCR34DRAFT_563410</name>
</gene>
<accession>A0A1Y1ZQY0</accession>